<dbReference type="EMBL" id="FOUY01000004">
    <property type="protein sequence ID" value="SFM87802.1"/>
    <property type="molecule type" value="Genomic_DNA"/>
</dbReference>
<reference evidence="2 3" key="1">
    <citation type="submission" date="2016-10" db="EMBL/GenBank/DDBJ databases">
        <authorList>
            <person name="de Groot N.N."/>
        </authorList>
    </citation>
    <scope>NUCLEOTIDE SEQUENCE [LARGE SCALE GENOMIC DNA]</scope>
    <source>
        <strain evidence="2 3">CGMCC 4.1877</strain>
    </source>
</reference>
<dbReference type="OrthoDB" id="9808049at2"/>
<name>A0A1I4UFP8_PSUAM</name>
<evidence type="ECO:0000313" key="2">
    <source>
        <dbReference type="EMBL" id="SFM87802.1"/>
    </source>
</evidence>
<accession>A0A1I4UFP8</accession>
<dbReference type="InterPro" id="IPR050982">
    <property type="entry name" value="Auxin_biosynth/cation_transpt"/>
</dbReference>
<dbReference type="STRING" id="260086.SAMN05216207_100471"/>
<dbReference type="SUPFAM" id="SSF51905">
    <property type="entry name" value="FAD/NAD(P)-binding domain"/>
    <property type="match status" value="1"/>
</dbReference>
<protein>
    <submittedName>
        <fullName evidence="2">Putative flavoprotein involved in K+ transport</fullName>
    </submittedName>
</protein>
<dbReference type="SUPFAM" id="SSF54427">
    <property type="entry name" value="NTF2-like"/>
    <property type="match status" value="1"/>
</dbReference>
<proteinExistence type="predicted"/>
<keyword evidence="1" id="KW-0560">Oxidoreductase</keyword>
<evidence type="ECO:0000256" key="1">
    <source>
        <dbReference type="ARBA" id="ARBA00023002"/>
    </source>
</evidence>
<dbReference type="GO" id="GO:0050660">
    <property type="term" value="F:flavin adenine dinucleotide binding"/>
    <property type="evidence" value="ECO:0007669"/>
    <property type="project" value="TreeGrafter"/>
</dbReference>
<dbReference type="Pfam" id="PF13738">
    <property type="entry name" value="Pyr_redox_3"/>
    <property type="match status" value="1"/>
</dbReference>
<dbReference type="PANTHER" id="PTHR43539">
    <property type="entry name" value="FLAVIN-BINDING MONOOXYGENASE-LIKE PROTEIN (AFU_ORTHOLOGUE AFUA_4G09220)"/>
    <property type="match status" value="1"/>
</dbReference>
<dbReference type="GO" id="GO:0004497">
    <property type="term" value="F:monooxygenase activity"/>
    <property type="evidence" value="ECO:0007669"/>
    <property type="project" value="TreeGrafter"/>
</dbReference>
<sequence length="605" mass="67506">MTTTQSETTGVSTARATAEGWLNAFADALSARDVDRAVSLFADECYWRDLVSFTWNLKTVEHHDGVRDLLTRTLESTDPSRWTITAEPSEAGGVTEAWFSFETAVGRGSGHVRITDGRAWTLLTTLDELTGHEEPMRENRPFGTEHGANPDRVTWKEGREQELAELGRTRDPEVVIIGGGQGGIALGARLRQLGVPTIIVERNERAGDSWRKRYKSLALHDPVWYDHLPYLKFPDNWPVFAPKDKIGDWLEFYTRIMELNYWGSTEATSATYDESSGRWDVVVDRAGEQVTLRPRQLVIALGVSGKPNIPDLPGREQYQGEVQHSSQHPGPDAYKGKRVVVVGSNNSAFDICGALWEVGADVTMVQRSSTHIIRSASLMEYCLKGLYSEEAVASGVDTRTADMIFASLPYRIMNQFEKPNYDRVREIDAEFYAKLEKAGFRLDFGDDESGLFMKYLRRGSGYYIDVGAAELVAEGKVNLVGGQVESFTEKGIRLADGTELDADLVVFATGYRSMNGLAADIVGQETADRVGKVWGLGSDTTKDPGPWEGEQRNMWKPTQQPHLWFHGGNLHQSRFYSLYLALQLKARQEGIPTPVYALQESHHLA</sequence>
<organism evidence="2 3">
    <name type="scientific">Pseudonocardia ammonioxydans</name>
    <dbReference type="NCBI Taxonomy" id="260086"/>
    <lineage>
        <taxon>Bacteria</taxon>
        <taxon>Bacillati</taxon>
        <taxon>Actinomycetota</taxon>
        <taxon>Actinomycetes</taxon>
        <taxon>Pseudonocardiales</taxon>
        <taxon>Pseudonocardiaceae</taxon>
        <taxon>Pseudonocardia</taxon>
    </lineage>
</organism>
<dbReference type="RefSeq" id="WP_093338336.1">
    <property type="nucleotide sequence ID" value="NZ_FOUY01000004.1"/>
</dbReference>
<keyword evidence="3" id="KW-1185">Reference proteome</keyword>
<dbReference type="Proteomes" id="UP000199614">
    <property type="component" value="Unassembled WGS sequence"/>
</dbReference>
<evidence type="ECO:0000313" key="3">
    <source>
        <dbReference type="Proteomes" id="UP000199614"/>
    </source>
</evidence>
<dbReference type="Gene3D" id="3.50.50.60">
    <property type="entry name" value="FAD/NAD(P)-binding domain"/>
    <property type="match status" value="2"/>
</dbReference>
<dbReference type="InterPro" id="IPR036188">
    <property type="entry name" value="FAD/NAD-bd_sf"/>
</dbReference>
<dbReference type="AlphaFoldDB" id="A0A1I4UFP8"/>
<dbReference type="PANTHER" id="PTHR43539:SF68">
    <property type="entry name" value="FLAVIN-BINDING MONOOXYGENASE-LIKE PROTEIN (AFU_ORTHOLOGUE AFUA_4G09220)"/>
    <property type="match status" value="1"/>
</dbReference>
<gene>
    <name evidence="2" type="ORF">SAMN05216207_100471</name>
</gene>
<dbReference type="PRINTS" id="PR00411">
    <property type="entry name" value="PNDRDTASEI"/>
</dbReference>
<dbReference type="Gene3D" id="3.10.450.50">
    <property type="match status" value="1"/>
</dbReference>
<dbReference type="InterPro" id="IPR032710">
    <property type="entry name" value="NTF2-like_dom_sf"/>
</dbReference>